<accession>A0A086J0F3</accession>
<dbReference type="AlphaFoldDB" id="H8ZEP1"/>
<evidence type="ECO:0000313" key="1">
    <source>
        <dbReference type="EMBL" id="EHY65006.1"/>
    </source>
</evidence>
<dbReference type="Proteomes" id="UP000005622">
    <property type="component" value="Unassembled WGS sequence"/>
</dbReference>
<keyword evidence="3" id="KW-1185">Reference proteome</keyword>
<protein>
    <submittedName>
        <fullName evidence="1">Uncharacterized protein</fullName>
    </submittedName>
</protein>
<sequence length="547" mass="61956">MIPTAIQTSTLVVLGLKPKDMAVQMEELNKLAGGNYFTKETCVGKDSAVLCLCGGIKLVSDLVRRLNNMSIDGECIQALSFARYLAMYSVGKLSVGKEQIYKPAVKRIIGKKEVEMWRAEALGEQFVIYGEDVLSNYQLSKMFPCKLIKSKPIKEMEITVKDELIVARKQKNVFVYSGYLDLLDGFVLDDIISHYTLGEHIIIGCQPDPSRQEWHVYNIYNKTEIKKVEIENEETFAVSSDLTHYMISGEKGVQIREIVTDEIIYPEYYGVPNEKVEGFMSEKNNVVLVVKTTSISTQLSLYCLTSGKTIRKRVFTNIESYSVEFSENEVSVVNVRKIADNLSHFIEIWNLDGKRVISKALGENVKHVYTSKSSIVVQTQTSAKVLRRAQNILVEGAVIREPISRVIAGEITVILIDSGDLCLIGKDGEVLHRVLETGAAEIQMSPFGLYIALLSGDQVRILNLCGKEVFASNIKRDNGFFWRTVVAPTEEMSLGEEEIQKYKIEDSLKRKEARKQFMKENEERVSEWRLFLQEMKEFKSAHEQARS</sequence>
<proteinExistence type="predicted"/>
<dbReference type="HOGENOM" id="CLU_497896_0_0_1"/>
<evidence type="ECO:0000313" key="3">
    <source>
        <dbReference type="Proteomes" id="UP000054524"/>
    </source>
</evidence>
<accession>H8ZEP1</accession>
<name>H8ZEP1_NEMA1</name>
<evidence type="ECO:0000313" key="2">
    <source>
        <dbReference type="EMBL" id="KFG25621.1"/>
    </source>
</evidence>
<dbReference type="OrthoDB" id="2195168at2759"/>
<dbReference type="EMBL" id="JH604637">
    <property type="protein sequence ID" value="EHY65006.1"/>
    <property type="molecule type" value="Genomic_DNA"/>
</dbReference>
<reference evidence="1" key="1">
    <citation type="submission" date="2011-03" db="EMBL/GenBank/DDBJ databases">
        <title>The Genome Sequence of Nematocida sp1 strain ERTm2.</title>
        <authorList>
            <consortium name="The Broad Institute Genome Sequencing Platform"/>
            <consortium name="The Broad Institute Genome Sequencing Center for Infectious Disease"/>
            <person name="Cuomo C."/>
            <person name="Troemel E."/>
            <person name="Young S.K."/>
            <person name="Zeng Q."/>
            <person name="Gargeya S."/>
            <person name="Fitzgerald M."/>
            <person name="Haas B."/>
            <person name="Abouelleil A."/>
            <person name="Alvarado L."/>
            <person name="Arachchi H.M."/>
            <person name="Berlin A."/>
            <person name="Brown A."/>
            <person name="Chapman S.B."/>
            <person name="Chen Z."/>
            <person name="Dunbar C."/>
            <person name="Freedman E."/>
            <person name="Gearin G."/>
            <person name="Gellesch M."/>
            <person name="Goldberg J."/>
            <person name="Griggs A."/>
            <person name="Gujja S."/>
            <person name="Heilman E.R."/>
            <person name="Heiman D."/>
            <person name="Howarth C."/>
            <person name="Larson L."/>
            <person name="Lui A."/>
            <person name="MacDonald P.J.P."/>
            <person name="Mehta T."/>
            <person name="Montmayeur A."/>
            <person name="Murphy C."/>
            <person name="Neiman D."/>
            <person name="Pearson M."/>
            <person name="Priest M."/>
            <person name="Roberts A."/>
            <person name="Saif S."/>
            <person name="Shea T."/>
            <person name="Shenoy N."/>
            <person name="Sisk P."/>
            <person name="Stolte C."/>
            <person name="Sykes S."/>
            <person name="White J."/>
            <person name="Yandava C."/>
            <person name="Wortman J."/>
            <person name="Nusbaum C."/>
            <person name="Birren B."/>
        </authorList>
    </citation>
    <scope>NUCLEOTIDE SEQUENCE</scope>
    <source>
        <strain evidence="1">ERTm2</strain>
    </source>
</reference>
<reference evidence="2 3" key="3">
    <citation type="journal article" date="2014" name="Genome Announc.">
        <title>Genome Sequence of the Microsporidian Species Nematocida sp1 Strain ERTm6 (ATCC PRA-372).</title>
        <authorList>
            <person name="Bakowski M.A."/>
            <person name="Priest M."/>
            <person name="Young S."/>
            <person name="Cuomo C.A."/>
            <person name="Troemel E.R."/>
        </authorList>
    </citation>
    <scope>NUCLEOTIDE SEQUENCE [LARGE SCALE GENOMIC DNA]</scope>
    <source>
        <strain evidence="2 3">ERTm6</strain>
    </source>
</reference>
<organism evidence="1">
    <name type="scientific">Nematocida ausubeli (strain ATCC PRA-371 / ERTm2)</name>
    <name type="common">Nematode killer fungus</name>
    <dbReference type="NCBI Taxonomy" id="1913371"/>
    <lineage>
        <taxon>Eukaryota</taxon>
        <taxon>Fungi</taxon>
        <taxon>Fungi incertae sedis</taxon>
        <taxon>Microsporidia</taxon>
        <taxon>Nematocida</taxon>
    </lineage>
</organism>
<reference evidence="2" key="2">
    <citation type="submission" date="2012-10" db="EMBL/GenBank/DDBJ databases">
        <authorList>
            <consortium name="The Broad Institute Genome Sequencing Platform"/>
            <consortium name="The Broad Institute Genome Sequencing Center for Infectious Disease"/>
            <person name="Cuomo C."/>
            <person name="Troemel E."/>
            <person name="Walker B."/>
            <person name="Young S.K."/>
            <person name="Zeng Q."/>
            <person name="Gargeya S."/>
            <person name="Fitzgerald M."/>
            <person name="Haas B."/>
            <person name="Abouelleil A."/>
            <person name="Alvarado L."/>
            <person name="Arachchi H.M."/>
            <person name="Berlin A.M."/>
            <person name="Chapman S.B."/>
            <person name="Goldberg J."/>
            <person name="Griggs A."/>
            <person name="Gujja S."/>
            <person name="Hansen M."/>
            <person name="Howarth C."/>
            <person name="Imamovic A."/>
            <person name="Larimer J."/>
            <person name="McCowan C."/>
            <person name="Murphy C."/>
            <person name="Neiman D."/>
            <person name="Pearson M."/>
            <person name="Priest M."/>
            <person name="Roberts A."/>
            <person name="Saif S."/>
            <person name="Shea T."/>
            <person name="Sisk P."/>
            <person name="Sykes S."/>
            <person name="Wortman J."/>
            <person name="Nusbaum C."/>
            <person name="Birren B."/>
        </authorList>
    </citation>
    <scope>NUCLEOTIDE SEQUENCE</scope>
    <source>
        <strain evidence="2">ERTm6</strain>
    </source>
</reference>
<dbReference type="EMBL" id="AKIJ01000004">
    <property type="protein sequence ID" value="KFG25621.1"/>
    <property type="molecule type" value="Genomic_DNA"/>
</dbReference>
<dbReference type="Proteomes" id="UP000054524">
    <property type="component" value="Unassembled WGS sequence"/>
</dbReference>
<gene>
    <name evidence="1" type="ORF">NERG_02062</name>
    <name evidence="2" type="ORF">NESG_01599</name>
</gene>